<comment type="subcellular location">
    <subcellularLocation>
        <location evidence="1">Cell membrane</location>
        <topology evidence="1">Multi-pass membrane protein</topology>
    </subcellularLocation>
</comment>
<keyword evidence="7 9" id="KW-0472">Membrane</keyword>
<evidence type="ECO:0000256" key="4">
    <source>
        <dbReference type="ARBA" id="ARBA00022741"/>
    </source>
</evidence>
<keyword evidence="5 12" id="KW-0067">ATP-binding</keyword>
<feature type="transmembrane region" description="Helical" evidence="9">
    <location>
        <begin position="182"/>
        <end position="200"/>
    </location>
</feature>
<dbReference type="CDD" id="cd18575">
    <property type="entry name" value="ABC_6TM_bac_exporter_ABCB8_10_like"/>
    <property type="match status" value="1"/>
</dbReference>
<feature type="transmembrane region" description="Helical" evidence="9">
    <location>
        <begin position="152"/>
        <end position="176"/>
    </location>
</feature>
<evidence type="ECO:0000313" key="12">
    <source>
        <dbReference type="EMBL" id="MDQ0316971.1"/>
    </source>
</evidence>
<dbReference type="PROSITE" id="PS00211">
    <property type="entry name" value="ABC_TRANSPORTER_1"/>
    <property type="match status" value="1"/>
</dbReference>
<evidence type="ECO:0000256" key="3">
    <source>
        <dbReference type="ARBA" id="ARBA00022692"/>
    </source>
</evidence>
<comment type="similarity">
    <text evidence="2">Belongs to the ABC transporter superfamily.</text>
</comment>
<feature type="domain" description="ABC transmembrane type-1" evidence="11">
    <location>
        <begin position="44"/>
        <end position="325"/>
    </location>
</feature>
<proteinExistence type="inferred from homology"/>
<dbReference type="InterPro" id="IPR003593">
    <property type="entry name" value="AAA+_ATPase"/>
</dbReference>
<dbReference type="Gene3D" id="3.40.50.300">
    <property type="entry name" value="P-loop containing nucleotide triphosphate hydrolases"/>
    <property type="match status" value="1"/>
</dbReference>
<evidence type="ECO:0000259" key="10">
    <source>
        <dbReference type="PROSITE" id="PS50893"/>
    </source>
</evidence>
<comment type="function">
    <text evidence="8">Part of an ABC transporter complex. Transmembrane domains (TMD) form a pore in the inner membrane and the ATP-binding domain (NBD) is responsible for energy generation.</text>
</comment>
<dbReference type="InterPro" id="IPR017871">
    <property type="entry name" value="ABC_transporter-like_CS"/>
</dbReference>
<evidence type="ECO:0000256" key="2">
    <source>
        <dbReference type="ARBA" id="ARBA00005417"/>
    </source>
</evidence>
<dbReference type="FunFam" id="3.40.50.300:FF:000218">
    <property type="entry name" value="Multidrug ABC transporter ATP-binding protein"/>
    <property type="match status" value="1"/>
</dbReference>
<name>A0AAE3VSU8_9HYPH</name>
<dbReference type="Pfam" id="PF00664">
    <property type="entry name" value="ABC_membrane"/>
    <property type="match status" value="1"/>
</dbReference>
<dbReference type="PANTHER" id="PTHR43394:SF1">
    <property type="entry name" value="ATP-BINDING CASSETTE SUB-FAMILY B MEMBER 10, MITOCHONDRIAL"/>
    <property type="match status" value="1"/>
</dbReference>
<dbReference type="GO" id="GO:0005524">
    <property type="term" value="F:ATP binding"/>
    <property type="evidence" value="ECO:0007669"/>
    <property type="project" value="UniProtKB-KW"/>
</dbReference>
<comment type="caution">
    <text evidence="12">The sequence shown here is derived from an EMBL/GenBank/DDBJ whole genome shotgun (WGS) entry which is preliminary data.</text>
</comment>
<keyword evidence="13" id="KW-1185">Reference proteome</keyword>
<dbReference type="GO" id="GO:0005886">
    <property type="term" value="C:plasma membrane"/>
    <property type="evidence" value="ECO:0007669"/>
    <property type="project" value="UniProtKB-SubCell"/>
</dbReference>
<evidence type="ECO:0000256" key="1">
    <source>
        <dbReference type="ARBA" id="ARBA00004651"/>
    </source>
</evidence>
<dbReference type="InterPro" id="IPR039421">
    <property type="entry name" value="Type_1_exporter"/>
</dbReference>
<keyword evidence="4" id="KW-0547">Nucleotide-binding</keyword>
<dbReference type="SUPFAM" id="SSF52540">
    <property type="entry name" value="P-loop containing nucleoside triphosphate hydrolases"/>
    <property type="match status" value="1"/>
</dbReference>
<feature type="transmembrane region" description="Helical" evidence="9">
    <location>
        <begin position="38"/>
        <end position="62"/>
    </location>
</feature>
<sequence>MARTRSTGADETAEAVLSSRKAPKLGPLKLLAPYVLHYRWHVTAALVALVVASAATLALPLAVRRMIDHGFDGAGAELINQYFAMLVLIVGVLAAASGLRYYFVTWLGERVMADVRTAVFGHVCRLSPAFFDRTLSGEIVSRLTADTTQIKAAVGASASIALRNLFLFVGAAAMMVFTSPGLSALVLVAIPFIVLPLVAFGRSVRRRSRRAQDTLADASAFATEAIGAVRTLQAFTAEAAASNRFGAEVETAFRNARAATAARSLLTSVGMFMVSASVVVVLWVGAQDVLTGDLTPGTLGQFVLYAVLAASALGQLSQVWGEVAQAAGAAERLADLLGEHSEITAPAAPVALPTPHQGRVAFESVRFAYPSGHDQPVLDGVDFTVEPGTTVAVVGPSGAGKSTIFHLLLRFYDPSAGHIRIDGVDVRDADPDAVRERIAIVPQESTIFATTVLENIRFGRPDATDAEVRAAAEAARVAPFVAELPDGYDTRIGERGITLSGGQRQRIAIARAILKDAPILLLDEATSSLDAESETIVQAALERLMVGRTTLVIAHRLATVLAADRILVLDHGEIVEDGDHQSLVARDGLYARLARLQFAAAREADDQAPAALGPAAE</sequence>
<keyword evidence="3 9" id="KW-0812">Transmembrane</keyword>
<feature type="transmembrane region" description="Helical" evidence="9">
    <location>
        <begin position="82"/>
        <end position="103"/>
    </location>
</feature>
<dbReference type="GO" id="GO:0090374">
    <property type="term" value="P:oligopeptide export from mitochondrion"/>
    <property type="evidence" value="ECO:0007669"/>
    <property type="project" value="TreeGrafter"/>
</dbReference>
<dbReference type="InterPro" id="IPR011918">
    <property type="entry name" value="ABC_MsbA_ATP-bd"/>
</dbReference>
<dbReference type="GO" id="GO:0016887">
    <property type="term" value="F:ATP hydrolysis activity"/>
    <property type="evidence" value="ECO:0007669"/>
    <property type="project" value="InterPro"/>
</dbReference>
<dbReference type="Pfam" id="PF00005">
    <property type="entry name" value="ABC_tran"/>
    <property type="match status" value="1"/>
</dbReference>
<dbReference type="AlphaFoldDB" id="A0AAE3VSU8"/>
<dbReference type="PANTHER" id="PTHR43394">
    <property type="entry name" value="ATP-DEPENDENT PERMEASE MDL1, MITOCHONDRIAL"/>
    <property type="match status" value="1"/>
</dbReference>
<reference evidence="12" key="1">
    <citation type="submission" date="2023-07" db="EMBL/GenBank/DDBJ databases">
        <title>Genomic Encyclopedia of Type Strains, Phase IV (KMG-IV): sequencing the most valuable type-strain genomes for metagenomic binning, comparative biology and taxonomic classification.</title>
        <authorList>
            <person name="Goeker M."/>
        </authorList>
    </citation>
    <scope>NUCLEOTIDE SEQUENCE</scope>
    <source>
        <strain evidence="12">DSM 21202</strain>
    </source>
</reference>
<dbReference type="InterPro" id="IPR027417">
    <property type="entry name" value="P-loop_NTPase"/>
</dbReference>
<dbReference type="PROSITE" id="PS50893">
    <property type="entry name" value="ABC_TRANSPORTER_2"/>
    <property type="match status" value="1"/>
</dbReference>
<evidence type="ECO:0000256" key="7">
    <source>
        <dbReference type="ARBA" id="ARBA00023136"/>
    </source>
</evidence>
<dbReference type="InterPro" id="IPR011527">
    <property type="entry name" value="ABC1_TM_dom"/>
</dbReference>
<dbReference type="Gene3D" id="1.20.1560.10">
    <property type="entry name" value="ABC transporter type 1, transmembrane domain"/>
    <property type="match status" value="1"/>
</dbReference>
<keyword evidence="6 9" id="KW-1133">Transmembrane helix</keyword>
<dbReference type="SMART" id="SM00382">
    <property type="entry name" value="AAA"/>
    <property type="match status" value="1"/>
</dbReference>
<feature type="domain" description="ABC transporter" evidence="10">
    <location>
        <begin position="360"/>
        <end position="596"/>
    </location>
</feature>
<dbReference type="Proteomes" id="UP001229244">
    <property type="component" value="Unassembled WGS sequence"/>
</dbReference>
<evidence type="ECO:0000256" key="8">
    <source>
        <dbReference type="ARBA" id="ARBA00024725"/>
    </source>
</evidence>
<feature type="transmembrane region" description="Helical" evidence="9">
    <location>
        <begin position="264"/>
        <end position="286"/>
    </location>
</feature>
<protein>
    <submittedName>
        <fullName evidence="12">ATP-binding cassette subfamily B protein</fullName>
    </submittedName>
</protein>
<dbReference type="EMBL" id="JAUSUL010000004">
    <property type="protein sequence ID" value="MDQ0316971.1"/>
    <property type="molecule type" value="Genomic_DNA"/>
</dbReference>
<dbReference type="RefSeq" id="WP_306886869.1">
    <property type="nucleotide sequence ID" value="NZ_JAUSUL010000004.1"/>
</dbReference>
<dbReference type="GO" id="GO:0015421">
    <property type="term" value="F:ABC-type oligopeptide transporter activity"/>
    <property type="evidence" value="ECO:0007669"/>
    <property type="project" value="TreeGrafter"/>
</dbReference>
<dbReference type="NCBIfam" id="TIGR02204">
    <property type="entry name" value="MsbA_rel"/>
    <property type="match status" value="1"/>
</dbReference>
<evidence type="ECO:0000256" key="9">
    <source>
        <dbReference type="SAM" id="Phobius"/>
    </source>
</evidence>
<dbReference type="InterPro" id="IPR036640">
    <property type="entry name" value="ABC1_TM_sf"/>
</dbReference>
<dbReference type="SUPFAM" id="SSF90123">
    <property type="entry name" value="ABC transporter transmembrane region"/>
    <property type="match status" value="1"/>
</dbReference>
<gene>
    <name evidence="12" type="ORF">J2S73_003448</name>
</gene>
<evidence type="ECO:0000259" key="11">
    <source>
        <dbReference type="PROSITE" id="PS50929"/>
    </source>
</evidence>
<evidence type="ECO:0000256" key="5">
    <source>
        <dbReference type="ARBA" id="ARBA00022840"/>
    </source>
</evidence>
<dbReference type="PROSITE" id="PS50929">
    <property type="entry name" value="ABC_TM1F"/>
    <property type="match status" value="1"/>
</dbReference>
<organism evidence="12 13">
    <name type="scientific">Amorphus orientalis</name>
    <dbReference type="NCBI Taxonomy" id="649198"/>
    <lineage>
        <taxon>Bacteria</taxon>
        <taxon>Pseudomonadati</taxon>
        <taxon>Pseudomonadota</taxon>
        <taxon>Alphaproteobacteria</taxon>
        <taxon>Hyphomicrobiales</taxon>
        <taxon>Amorphaceae</taxon>
        <taxon>Amorphus</taxon>
    </lineage>
</organism>
<accession>A0AAE3VSU8</accession>
<evidence type="ECO:0000313" key="13">
    <source>
        <dbReference type="Proteomes" id="UP001229244"/>
    </source>
</evidence>
<evidence type="ECO:0000256" key="6">
    <source>
        <dbReference type="ARBA" id="ARBA00022989"/>
    </source>
</evidence>
<dbReference type="InterPro" id="IPR003439">
    <property type="entry name" value="ABC_transporter-like_ATP-bd"/>
</dbReference>